<organism evidence="2 3">
    <name type="scientific">Tritrichomonas foetus</name>
    <dbReference type="NCBI Taxonomy" id="1144522"/>
    <lineage>
        <taxon>Eukaryota</taxon>
        <taxon>Metamonada</taxon>
        <taxon>Parabasalia</taxon>
        <taxon>Tritrichomonadida</taxon>
        <taxon>Tritrichomonadidae</taxon>
        <taxon>Tritrichomonas</taxon>
    </lineage>
</organism>
<protein>
    <submittedName>
        <fullName evidence="2">Uncharacterized protein</fullName>
    </submittedName>
</protein>
<evidence type="ECO:0000313" key="3">
    <source>
        <dbReference type="Proteomes" id="UP000179807"/>
    </source>
</evidence>
<evidence type="ECO:0000256" key="1">
    <source>
        <dbReference type="SAM" id="MobiDB-lite"/>
    </source>
</evidence>
<gene>
    <name evidence="2" type="ORF">TRFO_16904</name>
</gene>
<dbReference type="Proteomes" id="UP000179807">
    <property type="component" value="Unassembled WGS sequence"/>
</dbReference>
<dbReference type="AlphaFoldDB" id="A0A1J4KPB9"/>
<sequence length="79" mass="8894">MLFMVSYLFFKEWKPIVCNCKRPDYGQLPLTPPPSPPPPQPLQTFIPPTPLPPTTFIPPSQSRRSSSSSTSSLRTEFSD</sequence>
<feature type="compositionally biased region" description="Pro residues" evidence="1">
    <location>
        <begin position="30"/>
        <end position="56"/>
    </location>
</feature>
<dbReference type="GeneID" id="94833971"/>
<reference evidence="2" key="1">
    <citation type="submission" date="2016-10" db="EMBL/GenBank/DDBJ databases">
        <authorList>
            <person name="Benchimol M."/>
            <person name="Almeida L.G."/>
            <person name="Vasconcelos A.T."/>
            <person name="Perreira-Neves A."/>
            <person name="Rosa I.A."/>
            <person name="Tasca T."/>
            <person name="Bogo M.R."/>
            <person name="de Souza W."/>
        </authorList>
    </citation>
    <scope>NUCLEOTIDE SEQUENCE [LARGE SCALE GENOMIC DNA]</scope>
    <source>
        <strain evidence="2">K</strain>
    </source>
</reference>
<accession>A0A1J4KPB9</accession>
<evidence type="ECO:0000313" key="2">
    <source>
        <dbReference type="EMBL" id="OHT13135.1"/>
    </source>
</evidence>
<feature type="compositionally biased region" description="Low complexity" evidence="1">
    <location>
        <begin position="57"/>
        <end position="79"/>
    </location>
</feature>
<dbReference type="EMBL" id="MLAK01000548">
    <property type="protein sequence ID" value="OHT13135.1"/>
    <property type="molecule type" value="Genomic_DNA"/>
</dbReference>
<proteinExistence type="predicted"/>
<feature type="region of interest" description="Disordered" evidence="1">
    <location>
        <begin position="27"/>
        <end position="79"/>
    </location>
</feature>
<dbReference type="RefSeq" id="XP_068366271.1">
    <property type="nucleotide sequence ID" value="XM_068499267.1"/>
</dbReference>
<keyword evidence="3" id="KW-1185">Reference proteome</keyword>
<name>A0A1J4KPB9_9EUKA</name>
<dbReference type="VEuPathDB" id="TrichDB:TRFO_16904"/>
<comment type="caution">
    <text evidence="2">The sequence shown here is derived from an EMBL/GenBank/DDBJ whole genome shotgun (WGS) entry which is preliminary data.</text>
</comment>